<dbReference type="OMA" id="MYCIQVA"/>
<dbReference type="GO" id="GO:0030126">
    <property type="term" value="C:COPI vesicle coat"/>
    <property type="evidence" value="ECO:0007669"/>
    <property type="project" value="TreeGrafter"/>
</dbReference>
<dbReference type="AlphaFoldDB" id="A0A5P1EDY5"/>
<feature type="domain" description="Coatomer beta subunit appendage platform" evidence="1">
    <location>
        <begin position="1"/>
        <end position="73"/>
    </location>
</feature>
<dbReference type="InterPro" id="IPR029446">
    <property type="entry name" value="COPB1_appendage_platform_dom"/>
</dbReference>
<dbReference type="PANTHER" id="PTHR10635">
    <property type="entry name" value="COATOMER SUBUNIT BETA"/>
    <property type="match status" value="1"/>
</dbReference>
<dbReference type="EMBL" id="CM007387">
    <property type="protein sequence ID" value="ONK63983.1"/>
    <property type="molecule type" value="Genomic_DNA"/>
</dbReference>
<evidence type="ECO:0000259" key="1">
    <source>
        <dbReference type="Pfam" id="PF14806"/>
    </source>
</evidence>
<reference evidence="3" key="1">
    <citation type="journal article" date="2017" name="Nat. Commun.">
        <title>The asparagus genome sheds light on the origin and evolution of a young Y chromosome.</title>
        <authorList>
            <person name="Harkess A."/>
            <person name="Zhou J."/>
            <person name="Xu C."/>
            <person name="Bowers J.E."/>
            <person name="Van der Hulst R."/>
            <person name="Ayyampalayam S."/>
            <person name="Mercati F."/>
            <person name="Riccardi P."/>
            <person name="McKain M.R."/>
            <person name="Kakrana A."/>
            <person name="Tang H."/>
            <person name="Ray J."/>
            <person name="Groenendijk J."/>
            <person name="Arikit S."/>
            <person name="Mathioni S.M."/>
            <person name="Nakano M."/>
            <person name="Shan H."/>
            <person name="Telgmann-Rauber A."/>
            <person name="Kanno A."/>
            <person name="Yue Z."/>
            <person name="Chen H."/>
            <person name="Li W."/>
            <person name="Chen Y."/>
            <person name="Xu X."/>
            <person name="Zhang Y."/>
            <person name="Luo S."/>
            <person name="Chen H."/>
            <person name="Gao J."/>
            <person name="Mao Z."/>
            <person name="Pires J.C."/>
            <person name="Luo M."/>
            <person name="Kudrna D."/>
            <person name="Wing R.A."/>
            <person name="Meyers B.C."/>
            <person name="Yi K."/>
            <person name="Kong H."/>
            <person name="Lavrijsen P."/>
            <person name="Sunseri F."/>
            <person name="Falavigna A."/>
            <person name="Ye Y."/>
            <person name="Leebens-Mack J.H."/>
            <person name="Chen G."/>
        </authorList>
    </citation>
    <scope>NUCLEOTIDE SEQUENCE [LARGE SCALE GENOMIC DNA]</scope>
    <source>
        <strain evidence="3">cv. DH0086</strain>
    </source>
</reference>
<proteinExistence type="predicted"/>
<dbReference type="GO" id="GO:0006891">
    <property type="term" value="P:intra-Golgi vesicle-mediated transport"/>
    <property type="evidence" value="ECO:0007669"/>
    <property type="project" value="TreeGrafter"/>
</dbReference>
<dbReference type="PANTHER" id="PTHR10635:SF0">
    <property type="entry name" value="COATOMER SUBUNIT BETA"/>
    <property type="match status" value="1"/>
</dbReference>
<dbReference type="InterPro" id="IPR016460">
    <property type="entry name" value="COPB1"/>
</dbReference>
<dbReference type="Gramene" id="ONK63983">
    <property type="protein sequence ID" value="ONK63983"/>
    <property type="gene ID" value="A4U43_C07F20910"/>
</dbReference>
<sequence length="96" mass="10857">MKEYSNHVVEFTSTKCLTAPYGECGFLSAVLCARSVFGEHALLNVGIGEHDDRLFQDKEQNSRGIALSLGEKLTLDQKEIDLQCYTLYLCRHFIIN</sequence>
<gene>
    <name evidence="2" type="ORF">A4U43_C07F20910</name>
</gene>
<evidence type="ECO:0000313" key="3">
    <source>
        <dbReference type="Proteomes" id="UP000243459"/>
    </source>
</evidence>
<dbReference type="Proteomes" id="UP000243459">
    <property type="component" value="Chromosome 7"/>
</dbReference>
<dbReference type="GO" id="GO:0006888">
    <property type="term" value="P:endoplasmic reticulum to Golgi vesicle-mediated transport"/>
    <property type="evidence" value="ECO:0007669"/>
    <property type="project" value="TreeGrafter"/>
</dbReference>
<accession>A0A5P1EDY5</accession>
<dbReference type="Pfam" id="PF14806">
    <property type="entry name" value="Coatomer_b_Cpla"/>
    <property type="match status" value="1"/>
</dbReference>
<name>A0A5P1EDY5_ASPOF</name>
<protein>
    <recommendedName>
        <fullName evidence="1">Coatomer beta subunit appendage platform domain-containing protein</fullName>
    </recommendedName>
</protein>
<organism evidence="2 3">
    <name type="scientific">Asparagus officinalis</name>
    <name type="common">Garden asparagus</name>
    <dbReference type="NCBI Taxonomy" id="4686"/>
    <lineage>
        <taxon>Eukaryota</taxon>
        <taxon>Viridiplantae</taxon>
        <taxon>Streptophyta</taxon>
        <taxon>Embryophyta</taxon>
        <taxon>Tracheophyta</taxon>
        <taxon>Spermatophyta</taxon>
        <taxon>Magnoliopsida</taxon>
        <taxon>Liliopsida</taxon>
        <taxon>Asparagales</taxon>
        <taxon>Asparagaceae</taxon>
        <taxon>Asparagoideae</taxon>
        <taxon>Asparagus</taxon>
    </lineage>
</organism>
<evidence type="ECO:0000313" key="2">
    <source>
        <dbReference type="EMBL" id="ONK63983.1"/>
    </source>
</evidence>
<dbReference type="GO" id="GO:0006886">
    <property type="term" value="P:intracellular protein transport"/>
    <property type="evidence" value="ECO:0007669"/>
    <property type="project" value="InterPro"/>
</dbReference>
<keyword evidence="3" id="KW-1185">Reference proteome</keyword>